<evidence type="ECO:0000256" key="2">
    <source>
        <dbReference type="ARBA" id="ARBA00023125"/>
    </source>
</evidence>
<evidence type="ECO:0000313" key="6">
    <source>
        <dbReference type="EMBL" id="MBC8533549.1"/>
    </source>
</evidence>
<dbReference type="Pfam" id="PF12833">
    <property type="entry name" value="HTH_18"/>
    <property type="match status" value="1"/>
</dbReference>
<proteinExistence type="predicted"/>
<accession>A0A926DA10</accession>
<name>A0A926DA10_9FIRM</name>
<dbReference type="Gene3D" id="1.10.10.10">
    <property type="entry name" value="Winged helix-like DNA-binding domain superfamily/Winged helix DNA-binding domain"/>
    <property type="match status" value="1"/>
</dbReference>
<dbReference type="CDD" id="cd00090">
    <property type="entry name" value="HTH_ARSR"/>
    <property type="match status" value="1"/>
</dbReference>
<dbReference type="SMART" id="SM00342">
    <property type="entry name" value="HTH_ARAC"/>
    <property type="match status" value="1"/>
</dbReference>
<feature type="domain" description="HTH arsR-type" evidence="5">
    <location>
        <begin position="22"/>
        <end position="116"/>
    </location>
</feature>
<dbReference type="InterPro" id="IPR053142">
    <property type="entry name" value="PchR_regulatory_protein"/>
</dbReference>
<dbReference type="PRINTS" id="PR00778">
    <property type="entry name" value="HTHARSR"/>
</dbReference>
<dbReference type="InterPro" id="IPR009057">
    <property type="entry name" value="Homeodomain-like_sf"/>
</dbReference>
<gene>
    <name evidence="6" type="ORF">IAG03_05925</name>
</gene>
<dbReference type="PROSITE" id="PS50987">
    <property type="entry name" value="HTH_ARSR_2"/>
    <property type="match status" value="1"/>
</dbReference>
<dbReference type="InterPro" id="IPR036388">
    <property type="entry name" value="WH-like_DNA-bd_sf"/>
</dbReference>
<dbReference type="SUPFAM" id="SSF46785">
    <property type="entry name" value="Winged helix' DNA-binding domain"/>
    <property type="match status" value="1"/>
</dbReference>
<reference evidence="6" key="1">
    <citation type="submission" date="2020-08" db="EMBL/GenBank/DDBJ databases">
        <title>Genome public.</title>
        <authorList>
            <person name="Liu C."/>
            <person name="Sun Q."/>
        </authorList>
    </citation>
    <scope>NUCLEOTIDE SEQUENCE</scope>
    <source>
        <strain evidence="6">NSJ-40</strain>
    </source>
</reference>
<organism evidence="6 7">
    <name type="scientific">Yeguia hominis</name>
    <dbReference type="NCBI Taxonomy" id="2763662"/>
    <lineage>
        <taxon>Bacteria</taxon>
        <taxon>Bacillati</taxon>
        <taxon>Bacillota</taxon>
        <taxon>Clostridia</taxon>
        <taxon>Eubacteriales</taxon>
        <taxon>Yeguiaceae</taxon>
        <taxon>Yeguia</taxon>
    </lineage>
</organism>
<dbReference type="RefSeq" id="WP_346726108.1">
    <property type="nucleotide sequence ID" value="NZ_JACRSN010000007.1"/>
</dbReference>
<dbReference type="InterPro" id="IPR011991">
    <property type="entry name" value="ArsR-like_HTH"/>
</dbReference>
<keyword evidence="7" id="KW-1185">Reference proteome</keyword>
<dbReference type="Gene3D" id="1.10.10.60">
    <property type="entry name" value="Homeodomain-like"/>
    <property type="match status" value="2"/>
</dbReference>
<dbReference type="InterPro" id="IPR036390">
    <property type="entry name" value="WH_DNA-bd_sf"/>
</dbReference>
<comment type="caution">
    <text evidence="6">The sequence shown here is derived from an EMBL/GenBank/DDBJ whole genome shotgun (WGS) entry which is preliminary data.</text>
</comment>
<evidence type="ECO:0000256" key="3">
    <source>
        <dbReference type="ARBA" id="ARBA00023163"/>
    </source>
</evidence>
<keyword evidence="3" id="KW-0804">Transcription</keyword>
<dbReference type="InterPro" id="IPR001845">
    <property type="entry name" value="HTH_ArsR_DNA-bd_dom"/>
</dbReference>
<dbReference type="InterPro" id="IPR018062">
    <property type="entry name" value="HTH_AraC-typ_CS"/>
</dbReference>
<dbReference type="AlphaFoldDB" id="A0A926DA10"/>
<sequence length="234" mass="26837">MFELPHHHSDHGNVESLHRILQNAELFSAVSDVFRQLSDPTRVRIFWLLSHQEACVINIAAMLEMSSPAVSHHLRSLTESGLLVSRREGKEVYYKAADTEQIHLLHEIVEVVMEIACPEQDVDFQAAQEAIIRNVHHYLVEHLSERITIEELSKKFLMNTTTLKRVFKKVYGTTIAMHMKKHRLEQAATLLLKTQDEIAAIAQAVGYESQSRFTSAFKEVYGELPTEYRKHHAG</sequence>
<dbReference type="Proteomes" id="UP000651482">
    <property type="component" value="Unassembled WGS sequence"/>
</dbReference>
<dbReference type="SMART" id="SM00418">
    <property type="entry name" value="HTH_ARSR"/>
    <property type="match status" value="1"/>
</dbReference>
<dbReference type="GO" id="GO:0003700">
    <property type="term" value="F:DNA-binding transcription factor activity"/>
    <property type="evidence" value="ECO:0007669"/>
    <property type="project" value="InterPro"/>
</dbReference>
<feature type="domain" description="HTH araC/xylS-type" evidence="4">
    <location>
        <begin position="133"/>
        <end position="231"/>
    </location>
</feature>
<evidence type="ECO:0000259" key="4">
    <source>
        <dbReference type="PROSITE" id="PS01124"/>
    </source>
</evidence>
<keyword evidence="2" id="KW-0238">DNA-binding</keyword>
<evidence type="ECO:0000313" key="7">
    <source>
        <dbReference type="Proteomes" id="UP000651482"/>
    </source>
</evidence>
<dbReference type="PROSITE" id="PS01124">
    <property type="entry name" value="HTH_ARAC_FAMILY_2"/>
    <property type="match status" value="1"/>
</dbReference>
<dbReference type="SUPFAM" id="SSF46689">
    <property type="entry name" value="Homeodomain-like"/>
    <property type="match status" value="2"/>
</dbReference>
<dbReference type="Pfam" id="PF01022">
    <property type="entry name" value="HTH_5"/>
    <property type="match status" value="1"/>
</dbReference>
<keyword evidence="1" id="KW-0805">Transcription regulation</keyword>
<protein>
    <submittedName>
        <fullName evidence="6">Metalloregulator ArsR/SmtB family transcription factor</fullName>
    </submittedName>
</protein>
<dbReference type="PROSITE" id="PS00041">
    <property type="entry name" value="HTH_ARAC_FAMILY_1"/>
    <property type="match status" value="1"/>
</dbReference>
<dbReference type="PANTHER" id="PTHR47893:SF1">
    <property type="entry name" value="REGULATORY PROTEIN PCHR"/>
    <property type="match status" value="1"/>
</dbReference>
<dbReference type="PANTHER" id="PTHR47893">
    <property type="entry name" value="REGULATORY PROTEIN PCHR"/>
    <property type="match status" value="1"/>
</dbReference>
<dbReference type="NCBIfam" id="NF033788">
    <property type="entry name" value="HTH_metalloreg"/>
    <property type="match status" value="1"/>
</dbReference>
<evidence type="ECO:0000259" key="5">
    <source>
        <dbReference type="PROSITE" id="PS50987"/>
    </source>
</evidence>
<evidence type="ECO:0000256" key="1">
    <source>
        <dbReference type="ARBA" id="ARBA00023015"/>
    </source>
</evidence>
<dbReference type="GO" id="GO:0043565">
    <property type="term" value="F:sequence-specific DNA binding"/>
    <property type="evidence" value="ECO:0007669"/>
    <property type="project" value="InterPro"/>
</dbReference>
<dbReference type="EMBL" id="JACRSN010000007">
    <property type="protein sequence ID" value="MBC8533549.1"/>
    <property type="molecule type" value="Genomic_DNA"/>
</dbReference>
<dbReference type="InterPro" id="IPR018060">
    <property type="entry name" value="HTH_AraC"/>
</dbReference>